<dbReference type="PANTHER" id="PTHR45636:SF52">
    <property type="entry name" value="PAIRED DOMAIN-CONTAINING PROTEIN"/>
    <property type="match status" value="1"/>
</dbReference>
<comment type="subcellular location">
    <subcellularLocation>
        <location evidence="1">Nucleus</location>
    </subcellularLocation>
</comment>
<feature type="domain" description="Paired" evidence="9">
    <location>
        <begin position="32"/>
        <end position="158"/>
    </location>
</feature>
<dbReference type="PROSITE" id="PS51057">
    <property type="entry name" value="PAIRED_2"/>
    <property type="match status" value="1"/>
</dbReference>
<dbReference type="GO" id="GO:0005634">
    <property type="term" value="C:nucleus"/>
    <property type="evidence" value="ECO:0007669"/>
    <property type="project" value="UniProtKB-SubCell"/>
</dbReference>
<dbReference type="Pfam" id="PF00292">
    <property type="entry name" value="PAX"/>
    <property type="match status" value="1"/>
</dbReference>
<dbReference type="PANTHER" id="PTHR45636">
    <property type="entry name" value="PAIRED BOX PROTEIN PAX-6-RELATED-RELATED"/>
    <property type="match status" value="1"/>
</dbReference>
<feature type="region of interest" description="Disordered" evidence="8">
    <location>
        <begin position="495"/>
        <end position="520"/>
    </location>
</feature>
<dbReference type="EMBL" id="JAKMXF010000365">
    <property type="protein sequence ID" value="KAI6645878.1"/>
    <property type="molecule type" value="Genomic_DNA"/>
</dbReference>
<reference evidence="10 11" key="1">
    <citation type="journal article" date="2023" name="BMC Biol.">
        <title>The compact genome of the sponge Oopsacas minuta (Hexactinellida) is lacking key metazoan core genes.</title>
        <authorList>
            <person name="Santini S."/>
            <person name="Schenkelaars Q."/>
            <person name="Jourda C."/>
            <person name="Duchesne M."/>
            <person name="Belahbib H."/>
            <person name="Rocher C."/>
            <person name="Selva M."/>
            <person name="Riesgo A."/>
            <person name="Vervoort M."/>
            <person name="Leys S.P."/>
            <person name="Kodjabachian L."/>
            <person name="Le Bivic A."/>
            <person name="Borchiellini C."/>
            <person name="Claverie J.M."/>
            <person name="Renard E."/>
        </authorList>
    </citation>
    <scope>NUCLEOTIDE SEQUENCE [LARGE SCALE GENOMIC DNA]</scope>
    <source>
        <strain evidence="10">SPO-2</strain>
    </source>
</reference>
<evidence type="ECO:0000256" key="3">
    <source>
        <dbReference type="ARBA" id="ARBA00022724"/>
    </source>
</evidence>
<dbReference type="AlphaFoldDB" id="A0AAV7JB13"/>
<keyword evidence="7" id="KW-0539">Nucleus</keyword>
<feature type="compositionally biased region" description="Polar residues" evidence="8">
    <location>
        <begin position="350"/>
        <end position="364"/>
    </location>
</feature>
<feature type="region of interest" description="Disordered" evidence="8">
    <location>
        <begin position="237"/>
        <end position="296"/>
    </location>
</feature>
<sequence length="743" mass="81912">MERAEKVEEPSLSPSDHEDEDLEDIQSDPAKSTGSFNQLGGFYVNGKPLNIKLRVQIIHLASVGMRACDISKNLKVSHGCVSKIITRYKETGSINPGFIGGSKPKVATPEVVAKVADYRIRFPGIFGWEIRSKLIEDKICEEKSIPSISSINRIVRSLENRDHSFLAELGSPLSPLSFPNQDISNTISPPHHPMEHHFQSPKYLSHLSKQYTSPHKEAVTSYTSSISQYTSRYKSCPNKPAMHGSEVSKPPCRYSSLSKRHKANTTTAANRNISQTKQPHDSSSNSSYEEFIPLPQNWSNSTQDSGVWSDLSDTYPNYPLCHPYKPSCKRKLSFSGVTDLSQPPVKRSLKNSATLQNTPTSSTKITRKRSRKSACIEDTGSITRSEKRANNKNSKSNVQVKQKYQMLPGCNAGMLSTQSLPTVTYSSIHSTQESVGYSSLTPSQDPNIFPSPPSHSIPLPDLLPIDSSSLLYPCSSVVDPASSWPDKDVGAPSLASSHYNTPSPPSFHTDIGYSTSNSTYSQNSNKIEASSQLSEHIHCGSMHPSYFYSQYQAADSHWNVTPSRLQPINPRYTSQDGRCQVQEPFKPLPMSSPPSYLSTRTRYPSPDSTSTHPFYTSTSLFQQAEEGIHSRALLPSMIDSTHSLPPVSLGELTHITSTVQSNYPILSPVKDSNSKKCPSINPINNEVLNDSPLSTCSYPLSLDTNQTIPTDSSSYYLSDVTHPFSSTLDDTIFPTPPSFQLSS</sequence>
<dbReference type="InterPro" id="IPR043565">
    <property type="entry name" value="PAX_fam"/>
</dbReference>
<dbReference type="PRINTS" id="PR00027">
    <property type="entry name" value="PAIREDBOX"/>
</dbReference>
<proteinExistence type="predicted"/>
<comment type="caution">
    <text evidence="10">The sequence shown here is derived from an EMBL/GenBank/DDBJ whole genome shotgun (WGS) entry which is preliminary data.</text>
</comment>
<feature type="compositionally biased region" description="Acidic residues" evidence="8">
    <location>
        <begin position="17"/>
        <end position="26"/>
    </location>
</feature>
<accession>A0AAV7JB13</accession>
<evidence type="ECO:0000256" key="7">
    <source>
        <dbReference type="ARBA" id="ARBA00023242"/>
    </source>
</evidence>
<keyword evidence="2" id="KW-0217">Developmental protein</keyword>
<evidence type="ECO:0000256" key="4">
    <source>
        <dbReference type="ARBA" id="ARBA00023015"/>
    </source>
</evidence>
<feature type="region of interest" description="Disordered" evidence="8">
    <location>
        <begin position="584"/>
        <end position="611"/>
    </location>
</feature>
<dbReference type="GO" id="GO:0000981">
    <property type="term" value="F:DNA-binding transcription factor activity, RNA polymerase II-specific"/>
    <property type="evidence" value="ECO:0007669"/>
    <property type="project" value="TreeGrafter"/>
</dbReference>
<keyword evidence="5" id="KW-0238">DNA-binding</keyword>
<protein>
    <submittedName>
        <fullName evidence="10">Paired Domain (PRD) containing protein</fullName>
    </submittedName>
</protein>
<keyword evidence="3" id="KW-0563">Paired box</keyword>
<feature type="compositionally biased region" description="Polar residues" evidence="8">
    <location>
        <begin position="436"/>
        <end position="446"/>
    </location>
</feature>
<evidence type="ECO:0000256" key="8">
    <source>
        <dbReference type="SAM" id="MobiDB-lite"/>
    </source>
</evidence>
<dbReference type="FunFam" id="1.10.10.10:FF:000003">
    <property type="entry name" value="Paired box protein Pax-6"/>
    <property type="match status" value="1"/>
</dbReference>
<feature type="region of interest" description="Disordered" evidence="8">
    <location>
        <begin position="436"/>
        <end position="455"/>
    </location>
</feature>
<organism evidence="10 11">
    <name type="scientific">Oopsacas minuta</name>
    <dbReference type="NCBI Taxonomy" id="111878"/>
    <lineage>
        <taxon>Eukaryota</taxon>
        <taxon>Metazoa</taxon>
        <taxon>Porifera</taxon>
        <taxon>Hexactinellida</taxon>
        <taxon>Hexasterophora</taxon>
        <taxon>Lyssacinosida</taxon>
        <taxon>Leucopsacidae</taxon>
        <taxon>Oopsacas</taxon>
    </lineage>
</organism>
<dbReference type="SUPFAM" id="SSF46689">
    <property type="entry name" value="Homeodomain-like"/>
    <property type="match status" value="1"/>
</dbReference>
<feature type="region of interest" description="Disordered" evidence="8">
    <location>
        <begin position="1"/>
        <end position="33"/>
    </location>
</feature>
<dbReference type="SMART" id="SM00351">
    <property type="entry name" value="PAX"/>
    <property type="match status" value="1"/>
</dbReference>
<keyword evidence="6" id="KW-0804">Transcription</keyword>
<evidence type="ECO:0000256" key="1">
    <source>
        <dbReference type="ARBA" id="ARBA00004123"/>
    </source>
</evidence>
<evidence type="ECO:0000256" key="6">
    <source>
        <dbReference type="ARBA" id="ARBA00023163"/>
    </source>
</evidence>
<dbReference type="InterPro" id="IPR036388">
    <property type="entry name" value="WH-like_DNA-bd_sf"/>
</dbReference>
<evidence type="ECO:0000256" key="5">
    <source>
        <dbReference type="ARBA" id="ARBA00023125"/>
    </source>
</evidence>
<dbReference type="GO" id="GO:0000978">
    <property type="term" value="F:RNA polymerase II cis-regulatory region sequence-specific DNA binding"/>
    <property type="evidence" value="ECO:0007669"/>
    <property type="project" value="TreeGrafter"/>
</dbReference>
<dbReference type="Proteomes" id="UP001165289">
    <property type="component" value="Unassembled WGS sequence"/>
</dbReference>
<evidence type="ECO:0000313" key="11">
    <source>
        <dbReference type="Proteomes" id="UP001165289"/>
    </source>
</evidence>
<evidence type="ECO:0000313" key="10">
    <source>
        <dbReference type="EMBL" id="KAI6645878.1"/>
    </source>
</evidence>
<name>A0AAV7JB13_9METZ</name>
<dbReference type="InterPro" id="IPR009057">
    <property type="entry name" value="Homeodomain-like_sf"/>
</dbReference>
<dbReference type="Gene3D" id="1.10.10.10">
    <property type="entry name" value="Winged helix-like DNA-binding domain superfamily/Winged helix DNA-binding domain"/>
    <property type="match status" value="2"/>
</dbReference>
<evidence type="ECO:0000256" key="2">
    <source>
        <dbReference type="ARBA" id="ARBA00022473"/>
    </source>
</evidence>
<dbReference type="InterPro" id="IPR001523">
    <property type="entry name" value="Paired_dom"/>
</dbReference>
<evidence type="ECO:0000259" key="9">
    <source>
        <dbReference type="PROSITE" id="PS51057"/>
    </source>
</evidence>
<keyword evidence="11" id="KW-1185">Reference proteome</keyword>
<keyword evidence="4" id="KW-0805">Transcription regulation</keyword>
<feature type="region of interest" description="Disordered" evidence="8">
    <location>
        <begin position="336"/>
        <end position="398"/>
    </location>
</feature>
<gene>
    <name evidence="10" type="ORF">LOD99_13136</name>
</gene>
<feature type="compositionally biased region" description="Polar residues" evidence="8">
    <location>
        <begin position="264"/>
        <end position="288"/>
    </location>
</feature>
<feature type="compositionally biased region" description="Polar residues" evidence="8">
    <location>
        <begin position="599"/>
        <end position="611"/>
    </location>
</feature>